<dbReference type="EMBL" id="CP133622">
    <property type="protein sequence ID" value="WMV54720.1"/>
    <property type="molecule type" value="Genomic_DNA"/>
</dbReference>
<evidence type="ECO:0000313" key="1">
    <source>
        <dbReference type="EMBL" id="WMV54720.1"/>
    </source>
</evidence>
<proteinExistence type="predicted"/>
<dbReference type="AlphaFoldDB" id="A0AAF0UZ00"/>
<dbReference type="Proteomes" id="UP001234989">
    <property type="component" value="Chromosome 11"/>
</dbReference>
<organism evidence="1 2">
    <name type="scientific">Solanum verrucosum</name>
    <dbReference type="NCBI Taxonomy" id="315347"/>
    <lineage>
        <taxon>Eukaryota</taxon>
        <taxon>Viridiplantae</taxon>
        <taxon>Streptophyta</taxon>
        <taxon>Embryophyta</taxon>
        <taxon>Tracheophyta</taxon>
        <taxon>Spermatophyta</taxon>
        <taxon>Magnoliopsida</taxon>
        <taxon>eudicotyledons</taxon>
        <taxon>Gunneridae</taxon>
        <taxon>Pentapetalae</taxon>
        <taxon>asterids</taxon>
        <taxon>lamiids</taxon>
        <taxon>Solanales</taxon>
        <taxon>Solanaceae</taxon>
        <taxon>Solanoideae</taxon>
        <taxon>Solaneae</taxon>
        <taxon>Solanum</taxon>
    </lineage>
</organism>
<gene>
    <name evidence="1" type="ORF">MTR67_048105</name>
</gene>
<protein>
    <submittedName>
        <fullName evidence="1">Uncharacterized protein</fullName>
    </submittedName>
</protein>
<accession>A0AAF0UZ00</accession>
<reference evidence="1" key="1">
    <citation type="submission" date="2023-08" db="EMBL/GenBank/DDBJ databases">
        <title>A de novo genome assembly of Solanum verrucosum Schlechtendal, a Mexican diploid species geographically isolated from the other diploid A-genome species in potato relatives.</title>
        <authorList>
            <person name="Hosaka K."/>
        </authorList>
    </citation>
    <scope>NUCLEOTIDE SEQUENCE</scope>
    <source>
        <tissue evidence="1">Young leaves</tissue>
    </source>
</reference>
<keyword evidence="2" id="KW-1185">Reference proteome</keyword>
<evidence type="ECO:0000313" key="2">
    <source>
        <dbReference type="Proteomes" id="UP001234989"/>
    </source>
</evidence>
<sequence>MCCWRDVGRNKLGEEAGICPWLNNDTMEEDWSQQGWNLLFRRALNDCEIKEVAKLLEVLNDFLGKHVLLMRPYRKDACQFVQGDVEDYFGPSEELEAEGKRKNGGSSSQHVAIGPYDADPGYLCLHRHKMQANWHQYIECTSMRAGKLNHNLSLKRVQQNTYLGSVQLMNN</sequence>
<name>A0AAF0UZ00_SOLVR</name>